<evidence type="ECO:0000259" key="6">
    <source>
        <dbReference type="Pfam" id="PF00082"/>
    </source>
</evidence>
<dbReference type="AlphaFoldDB" id="A0A835PR24"/>
<dbReference type="OrthoDB" id="640735at2759"/>
<evidence type="ECO:0000313" key="8">
    <source>
        <dbReference type="Proteomes" id="UP000639772"/>
    </source>
</evidence>
<proteinExistence type="inferred from homology"/>
<sequence length="185" mass="19845">MRIAGIDQAIYDQVDLLSGRFLLPMKQVGRLGHFYEDSVAIGSFSAMRQRILTVAAAGQRWAVGGNNTDLVGESAYQPNSSKSTKLYLAFPGYQSQRCHQQRRSCSRVYEVQSPSIAGGGIVLVARPSMNNGGILKPDIIGPGGTFLEHGRKVGPADFSSTIEPNFNFLGGTSVATPHVSALQLC</sequence>
<dbReference type="SUPFAM" id="SSF52743">
    <property type="entry name" value="Subtilisin-like"/>
    <property type="match status" value="1"/>
</dbReference>
<protein>
    <recommendedName>
        <fullName evidence="6">Peptidase S8/S53 domain-containing protein</fullName>
    </recommendedName>
</protein>
<evidence type="ECO:0000256" key="2">
    <source>
        <dbReference type="ARBA" id="ARBA00022670"/>
    </source>
</evidence>
<dbReference type="PROSITE" id="PS00138">
    <property type="entry name" value="SUBTILASE_SER"/>
    <property type="match status" value="1"/>
</dbReference>
<dbReference type="PANTHER" id="PTHR10795">
    <property type="entry name" value="PROPROTEIN CONVERTASE SUBTILISIN/KEXIN"/>
    <property type="match status" value="1"/>
</dbReference>
<feature type="domain" description="Peptidase S8/S53" evidence="6">
    <location>
        <begin position="44"/>
        <end position="182"/>
    </location>
</feature>
<dbReference type="EMBL" id="JADCNM010000012">
    <property type="protein sequence ID" value="KAG0458660.1"/>
    <property type="molecule type" value="Genomic_DNA"/>
</dbReference>
<evidence type="ECO:0000256" key="5">
    <source>
        <dbReference type="ARBA" id="ARBA00022825"/>
    </source>
</evidence>
<dbReference type="InterPro" id="IPR000209">
    <property type="entry name" value="Peptidase_S8/S53_dom"/>
</dbReference>
<keyword evidence="3" id="KW-0732">Signal</keyword>
<reference evidence="7 8" key="1">
    <citation type="journal article" date="2020" name="Nat. Food">
        <title>A phased Vanilla planifolia genome enables genetic improvement of flavour and production.</title>
        <authorList>
            <person name="Hasing T."/>
            <person name="Tang H."/>
            <person name="Brym M."/>
            <person name="Khazi F."/>
            <person name="Huang T."/>
            <person name="Chambers A.H."/>
        </authorList>
    </citation>
    <scope>NUCLEOTIDE SEQUENCE [LARGE SCALE GENOMIC DNA]</scope>
    <source>
        <tissue evidence="7">Leaf</tissue>
    </source>
</reference>
<comment type="caution">
    <text evidence="7">The sequence shown here is derived from an EMBL/GenBank/DDBJ whole genome shotgun (WGS) entry which is preliminary data.</text>
</comment>
<keyword evidence="4" id="KW-0378">Hydrolase</keyword>
<dbReference type="Gene3D" id="3.40.50.200">
    <property type="entry name" value="Peptidase S8/S53 domain"/>
    <property type="match status" value="2"/>
</dbReference>
<dbReference type="Proteomes" id="UP000639772">
    <property type="component" value="Chromosome 12"/>
</dbReference>
<keyword evidence="2" id="KW-0645">Protease</keyword>
<evidence type="ECO:0000256" key="1">
    <source>
        <dbReference type="ARBA" id="ARBA00011073"/>
    </source>
</evidence>
<dbReference type="InterPro" id="IPR023828">
    <property type="entry name" value="Peptidase_S8_Ser-AS"/>
</dbReference>
<keyword evidence="5" id="KW-0720">Serine protease</keyword>
<dbReference type="GO" id="GO:0006508">
    <property type="term" value="P:proteolysis"/>
    <property type="evidence" value="ECO:0007669"/>
    <property type="project" value="UniProtKB-KW"/>
</dbReference>
<evidence type="ECO:0000256" key="4">
    <source>
        <dbReference type="ARBA" id="ARBA00022801"/>
    </source>
</evidence>
<name>A0A835PR24_VANPL</name>
<dbReference type="GO" id="GO:0004252">
    <property type="term" value="F:serine-type endopeptidase activity"/>
    <property type="evidence" value="ECO:0007669"/>
    <property type="project" value="InterPro"/>
</dbReference>
<dbReference type="InterPro" id="IPR036852">
    <property type="entry name" value="Peptidase_S8/S53_dom_sf"/>
</dbReference>
<organism evidence="7 8">
    <name type="scientific">Vanilla planifolia</name>
    <name type="common">Vanilla</name>
    <dbReference type="NCBI Taxonomy" id="51239"/>
    <lineage>
        <taxon>Eukaryota</taxon>
        <taxon>Viridiplantae</taxon>
        <taxon>Streptophyta</taxon>
        <taxon>Embryophyta</taxon>
        <taxon>Tracheophyta</taxon>
        <taxon>Spermatophyta</taxon>
        <taxon>Magnoliopsida</taxon>
        <taxon>Liliopsida</taxon>
        <taxon>Asparagales</taxon>
        <taxon>Orchidaceae</taxon>
        <taxon>Vanilloideae</taxon>
        <taxon>Vanilleae</taxon>
        <taxon>Vanilla</taxon>
    </lineage>
</organism>
<dbReference type="InterPro" id="IPR045051">
    <property type="entry name" value="SBT"/>
</dbReference>
<comment type="similarity">
    <text evidence="1">Belongs to the peptidase S8 family.</text>
</comment>
<evidence type="ECO:0000313" key="7">
    <source>
        <dbReference type="EMBL" id="KAG0458660.1"/>
    </source>
</evidence>
<gene>
    <name evidence="7" type="ORF">HPP92_021788</name>
</gene>
<evidence type="ECO:0000256" key="3">
    <source>
        <dbReference type="ARBA" id="ARBA00022729"/>
    </source>
</evidence>
<accession>A0A835PR24</accession>
<dbReference type="Pfam" id="PF00082">
    <property type="entry name" value="Peptidase_S8"/>
    <property type="match status" value="1"/>
</dbReference>